<reference evidence="4" key="1">
    <citation type="submission" date="2020-08" db="EMBL/GenBank/DDBJ databases">
        <title>Genome public.</title>
        <authorList>
            <person name="Liu C."/>
            <person name="Sun Q."/>
        </authorList>
    </citation>
    <scope>NUCLEOTIDE SEQUENCE</scope>
    <source>
        <strain evidence="4">NSJ-12</strain>
    </source>
</reference>
<comment type="subcellular location">
    <subcellularLocation>
        <location evidence="3">Cytoplasm</location>
    </subcellularLocation>
</comment>
<dbReference type="SUPFAM" id="SSF52374">
    <property type="entry name" value="Nucleotidylyl transferase"/>
    <property type="match status" value="1"/>
</dbReference>
<comment type="caution">
    <text evidence="4">The sequence shown here is derived from an EMBL/GenBank/DDBJ whole genome shotgun (WGS) entry which is preliminary data.</text>
</comment>
<dbReference type="RefSeq" id="WP_249332494.1">
    <property type="nucleotide sequence ID" value="NZ_JACRSY010000010.1"/>
</dbReference>
<keyword evidence="1 3" id="KW-0819">tRNA processing</keyword>
<dbReference type="GO" id="GO:0006400">
    <property type="term" value="P:tRNA modification"/>
    <property type="evidence" value="ECO:0007669"/>
    <property type="project" value="UniProtKB-UniRule"/>
</dbReference>
<proteinExistence type="inferred from homology"/>
<dbReference type="NCBIfam" id="TIGR00125">
    <property type="entry name" value="cyt_tran_rel"/>
    <property type="match status" value="1"/>
</dbReference>
<evidence type="ECO:0000256" key="3">
    <source>
        <dbReference type="HAMAP-Rule" id="MF_01539"/>
    </source>
</evidence>
<dbReference type="GO" id="GO:0016879">
    <property type="term" value="F:ligase activity, forming carbon-nitrogen bonds"/>
    <property type="evidence" value="ECO:0007669"/>
    <property type="project" value="UniProtKB-UniRule"/>
</dbReference>
<dbReference type="GO" id="GO:0005737">
    <property type="term" value="C:cytoplasm"/>
    <property type="evidence" value="ECO:0007669"/>
    <property type="project" value="UniProtKB-SubCell"/>
</dbReference>
<dbReference type="AlphaFoldDB" id="A0A926I956"/>
<organism evidence="4 5">
    <name type="scientific">Zhenhengia yiwuensis</name>
    <dbReference type="NCBI Taxonomy" id="2763666"/>
    <lineage>
        <taxon>Bacteria</taxon>
        <taxon>Bacillati</taxon>
        <taxon>Bacillota</taxon>
        <taxon>Clostridia</taxon>
        <taxon>Lachnospirales</taxon>
        <taxon>Lachnospiraceae</taxon>
        <taxon>Zhenhengia</taxon>
    </lineage>
</organism>
<feature type="binding site" evidence="3">
    <location>
        <position position="173"/>
    </location>
    <ligand>
        <name>ATP</name>
        <dbReference type="ChEBI" id="CHEBI:30616"/>
    </ligand>
</feature>
<dbReference type="NCBIfam" id="NF010191">
    <property type="entry name" value="PRK13670.1"/>
    <property type="match status" value="1"/>
</dbReference>
<dbReference type="EC" id="6.3.4.-" evidence="3"/>
<feature type="binding site" evidence="3">
    <location>
        <position position="198"/>
    </location>
    <ligand>
        <name>ATP</name>
        <dbReference type="ChEBI" id="CHEBI:30616"/>
    </ligand>
</feature>
<keyword evidence="3" id="KW-0547">Nucleotide-binding</keyword>
<evidence type="ECO:0000313" key="4">
    <source>
        <dbReference type="EMBL" id="MBC8579425.1"/>
    </source>
</evidence>
<keyword evidence="3" id="KW-0436">Ligase</keyword>
<feature type="binding site" evidence="3">
    <location>
        <position position="102"/>
    </location>
    <ligand>
        <name>ATP</name>
        <dbReference type="ChEBI" id="CHEBI:30616"/>
    </ligand>
</feature>
<evidence type="ECO:0000313" key="5">
    <source>
        <dbReference type="Proteomes" id="UP000655830"/>
    </source>
</evidence>
<dbReference type="Proteomes" id="UP000655830">
    <property type="component" value="Unassembled WGS sequence"/>
</dbReference>
<dbReference type="Pfam" id="PF05636">
    <property type="entry name" value="HIGH_NTase1"/>
    <property type="match status" value="1"/>
</dbReference>
<evidence type="ECO:0000256" key="1">
    <source>
        <dbReference type="ARBA" id="ARBA00022694"/>
    </source>
</evidence>
<dbReference type="EMBL" id="JACRSY010000010">
    <property type="protein sequence ID" value="MBC8579425.1"/>
    <property type="molecule type" value="Genomic_DNA"/>
</dbReference>
<dbReference type="PANTHER" id="PTHR37825:SF1">
    <property type="entry name" value="TRNA(MET) CYTIDINE ACETATE LIGASE"/>
    <property type="match status" value="1"/>
</dbReference>
<dbReference type="PANTHER" id="PTHR37825">
    <property type="entry name" value="TRNA(MET) CYTIDINE ACETATE LIGASE"/>
    <property type="match status" value="1"/>
</dbReference>
<dbReference type="HAMAP" id="MF_01539">
    <property type="entry name" value="TmcAL"/>
    <property type="match status" value="1"/>
</dbReference>
<comment type="similarity">
    <text evidence="3">Belongs to the TmcAL family.</text>
</comment>
<dbReference type="GO" id="GO:0005524">
    <property type="term" value="F:ATP binding"/>
    <property type="evidence" value="ECO:0007669"/>
    <property type="project" value="UniProtKB-KW"/>
</dbReference>
<dbReference type="InterPro" id="IPR004821">
    <property type="entry name" value="Cyt_trans-like"/>
</dbReference>
<sequence length="414" mass="46788">MHITAIITEYNPFHNGHLYQIEQIKKRHPEGKIIIVMSGNFAQRGIPCITDKYTRSEMALMSGVDLVLELPVVYATSSAEHFAMAAVGILHKSGIVDELCFGSETPHIETMQLLADLLLHEPESVSSHIKHLLSDGISYPQARMEALIKYVRDTQKTIPVYSEVLIDLLSQPNNILGLEYLKALKYYHSSIKPFALQRKTAHYHTIDVEGPIASATAIRHHITSQSPHKIEKAMPSSAFELLKPVIGKPITLDMASSLFHYKMIMSELEDLYAIWDVPKNLCHSLYHNAVTFKDLSDIIDRATSKTYTRATVQRAIIHLLLDIKEKDILAYKQLDYIPYIRLLACKQSARDVLSKLTKLSQVPIIINPAKAQSILDTTSQSLLNYELKASKLYALLAHDPGLVFKDFTYQPFRK</sequence>
<protein>
    <recommendedName>
        <fullName evidence="3">tRNA(Met) cytidine acetate ligase</fullName>
        <ecNumber evidence="3">6.3.4.-</ecNumber>
    </recommendedName>
</protein>
<accession>A0A926I956</accession>
<dbReference type="GO" id="GO:0000049">
    <property type="term" value="F:tRNA binding"/>
    <property type="evidence" value="ECO:0007669"/>
    <property type="project" value="UniProtKB-KW"/>
</dbReference>
<dbReference type="InterPro" id="IPR014729">
    <property type="entry name" value="Rossmann-like_a/b/a_fold"/>
</dbReference>
<dbReference type="InterPro" id="IPR008513">
    <property type="entry name" value="tRNA(Met)_cyd_acetate_ligase"/>
</dbReference>
<keyword evidence="5" id="KW-1185">Reference proteome</keyword>
<feature type="binding site" evidence="3">
    <location>
        <begin position="7"/>
        <end position="20"/>
    </location>
    <ligand>
        <name>ATP</name>
        <dbReference type="ChEBI" id="CHEBI:30616"/>
    </ligand>
</feature>
<keyword evidence="2 3" id="KW-0694">RNA-binding</keyword>
<keyword evidence="3" id="KW-0963">Cytoplasm</keyword>
<dbReference type="Gene3D" id="3.40.50.620">
    <property type="entry name" value="HUPs"/>
    <property type="match status" value="1"/>
</dbReference>
<comment type="function">
    <text evidence="3">Catalyzes the formation of N(4)-acetylcytidine (ac(4)C) at the wobble position of elongator tRNA(Met), using acetate and ATP as substrates. First activates an acetate ion to form acetyladenylate (Ac-AMP) and then transfers the acetyl group to tRNA to form ac(4)C34.</text>
</comment>
<gene>
    <name evidence="3" type="primary">tmcAL</name>
    <name evidence="4" type="ORF">H8718_07775</name>
</gene>
<evidence type="ECO:0000256" key="2">
    <source>
        <dbReference type="ARBA" id="ARBA00022884"/>
    </source>
</evidence>
<comment type="catalytic activity">
    <reaction evidence="3">
        <text>cytidine(34) in elongator tRNA(Met) + acetate + ATP = N(4)-acetylcytidine(34) in elongator tRNA(Met) + AMP + diphosphate</text>
        <dbReference type="Rhea" id="RHEA:58144"/>
        <dbReference type="Rhea" id="RHEA-COMP:10693"/>
        <dbReference type="Rhea" id="RHEA-COMP:10694"/>
        <dbReference type="ChEBI" id="CHEBI:30089"/>
        <dbReference type="ChEBI" id="CHEBI:30616"/>
        <dbReference type="ChEBI" id="CHEBI:33019"/>
        <dbReference type="ChEBI" id="CHEBI:74900"/>
        <dbReference type="ChEBI" id="CHEBI:82748"/>
        <dbReference type="ChEBI" id="CHEBI:456215"/>
    </reaction>
</comment>
<keyword evidence="3" id="KW-0820">tRNA-binding</keyword>
<name>A0A926I956_9FIRM</name>
<comment type="caution">
    <text evidence="3">Lacks conserved residue(s) required for the propagation of feature annotation.</text>
</comment>
<keyword evidence="3" id="KW-0067">ATP-binding</keyword>